<dbReference type="PROSITE" id="PS50217">
    <property type="entry name" value="BZIP"/>
    <property type="match status" value="1"/>
</dbReference>
<comment type="caution">
    <text evidence="4">The sequence shown here is derived from an EMBL/GenBank/DDBJ whole genome shotgun (WGS) entry which is preliminary data.</text>
</comment>
<protein>
    <recommendedName>
        <fullName evidence="6">PAS domain-containing protein</fullName>
    </recommendedName>
</protein>
<feature type="compositionally biased region" description="Low complexity" evidence="1">
    <location>
        <begin position="38"/>
        <end position="64"/>
    </location>
</feature>
<dbReference type="InterPro" id="IPR004827">
    <property type="entry name" value="bZIP"/>
</dbReference>
<reference evidence="4" key="1">
    <citation type="submission" date="2023-08" db="EMBL/GenBank/DDBJ databases">
        <authorList>
            <person name="Audoor S."/>
            <person name="Bilcke G."/>
        </authorList>
    </citation>
    <scope>NUCLEOTIDE SEQUENCE</scope>
</reference>
<feature type="region of interest" description="Disordered" evidence="1">
    <location>
        <begin position="216"/>
        <end position="305"/>
    </location>
</feature>
<evidence type="ECO:0000256" key="1">
    <source>
        <dbReference type="SAM" id="MobiDB-lite"/>
    </source>
</evidence>
<sequence>MTENQRLQTFAALCAGQSDAPTDKARDASSAGAQNGDSKNSIASALSSSASSSTAQQSQPAQDAGRTSHPAVQNGQQLQNMRGQELQQALARAALHGGTVSPSLAAAQSLFMQGGLSTQHINDAAVTQMALQQYLQQAQQALSNQQASQTLSTNGGGSLRESHALMMAALTGGKTNPFGHVTGTDLLHGSQQKVIPSASPSNLEAPTEVANAIAGAGNVGSSSVPTSMKPPPPPSQKSVEATLSTAGIPSILGQTPPKIAPMPGAKPIAINEGGSESSVPSGFDDKKQQKRAANRRSAQLSRKRKKQYIEELKEENDELRRKEQILRSIPDLIVVFDSSGKLGFVSPSVSRFIGMSPDELVGTSFWDRLCESSVRLLKSAFMDALAAKKSDSDTCPLGSGVWDLRLVDKESNYTLVSLNGVVHFSGEAPECVCCIRPLEQQQPVQKMTNEVKKQPTARPVSSCDGSRSSNSSRQDALEIRANPNQSVISSDTTSADDSGMNSARRKKPRRREVGRGAEGESVRISDGDSVSGSDDGIVSN</sequence>
<dbReference type="InterPro" id="IPR035965">
    <property type="entry name" value="PAS-like_dom_sf"/>
</dbReference>
<dbReference type="NCBIfam" id="TIGR00229">
    <property type="entry name" value="sensory_box"/>
    <property type="match status" value="1"/>
</dbReference>
<feature type="compositionally biased region" description="Low complexity" evidence="1">
    <location>
        <begin position="461"/>
        <end position="472"/>
    </location>
</feature>
<feature type="domain" description="PAS" evidence="2">
    <location>
        <begin position="318"/>
        <end position="388"/>
    </location>
</feature>
<proteinExistence type="predicted"/>
<organism evidence="4 5">
    <name type="scientific">Cylindrotheca closterium</name>
    <dbReference type="NCBI Taxonomy" id="2856"/>
    <lineage>
        <taxon>Eukaryota</taxon>
        <taxon>Sar</taxon>
        <taxon>Stramenopiles</taxon>
        <taxon>Ochrophyta</taxon>
        <taxon>Bacillariophyta</taxon>
        <taxon>Bacillariophyceae</taxon>
        <taxon>Bacillariophycidae</taxon>
        <taxon>Bacillariales</taxon>
        <taxon>Bacillariaceae</taxon>
        <taxon>Cylindrotheca</taxon>
    </lineage>
</organism>
<feature type="compositionally biased region" description="Basic and acidic residues" evidence="1">
    <location>
        <begin position="511"/>
        <end position="526"/>
    </location>
</feature>
<dbReference type="EMBL" id="CAKOGP040000449">
    <property type="protein sequence ID" value="CAJ1935334.1"/>
    <property type="molecule type" value="Genomic_DNA"/>
</dbReference>
<dbReference type="GO" id="GO:0003700">
    <property type="term" value="F:DNA-binding transcription factor activity"/>
    <property type="evidence" value="ECO:0007669"/>
    <property type="project" value="InterPro"/>
</dbReference>
<keyword evidence="5" id="KW-1185">Reference proteome</keyword>
<dbReference type="Proteomes" id="UP001295423">
    <property type="component" value="Unassembled WGS sequence"/>
</dbReference>
<dbReference type="Gene3D" id="3.30.450.20">
    <property type="entry name" value="PAS domain"/>
    <property type="match status" value="1"/>
</dbReference>
<feature type="domain" description="BZIP" evidence="3">
    <location>
        <begin position="284"/>
        <end position="328"/>
    </location>
</feature>
<gene>
    <name evidence="4" type="ORF">CYCCA115_LOCUS4669</name>
</gene>
<dbReference type="Gene3D" id="1.20.5.170">
    <property type="match status" value="1"/>
</dbReference>
<evidence type="ECO:0008006" key="6">
    <source>
        <dbReference type="Google" id="ProtNLM"/>
    </source>
</evidence>
<evidence type="ECO:0000259" key="3">
    <source>
        <dbReference type="PROSITE" id="PS50217"/>
    </source>
</evidence>
<feature type="compositionally biased region" description="Polar residues" evidence="1">
    <location>
        <begin position="482"/>
        <end position="501"/>
    </location>
</feature>
<dbReference type="CDD" id="cd14686">
    <property type="entry name" value="bZIP"/>
    <property type="match status" value="1"/>
</dbReference>
<dbReference type="SMART" id="SM00338">
    <property type="entry name" value="BRLZ"/>
    <property type="match status" value="1"/>
</dbReference>
<feature type="region of interest" description="Disordered" evidence="1">
    <location>
        <begin position="445"/>
        <end position="540"/>
    </location>
</feature>
<evidence type="ECO:0000313" key="5">
    <source>
        <dbReference type="Proteomes" id="UP001295423"/>
    </source>
</evidence>
<dbReference type="AlphaFoldDB" id="A0AAD2CT64"/>
<dbReference type="SMART" id="SM00091">
    <property type="entry name" value="PAS"/>
    <property type="match status" value="1"/>
</dbReference>
<dbReference type="SUPFAM" id="SSF55785">
    <property type="entry name" value="PYP-like sensor domain (PAS domain)"/>
    <property type="match status" value="1"/>
</dbReference>
<accession>A0AAD2CT64</accession>
<feature type="compositionally biased region" description="Low complexity" evidence="1">
    <location>
        <begin position="527"/>
        <end position="540"/>
    </location>
</feature>
<dbReference type="CDD" id="cd00130">
    <property type="entry name" value="PAS"/>
    <property type="match status" value="1"/>
</dbReference>
<name>A0AAD2CT64_9STRA</name>
<evidence type="ECO:0000259" key="2">
    <source>
        <dbReference type="PROSITE" id="PS50112"/>
    </source>
</evidence>
<evidence type="ECO:0000313" key="4">
    <source>
        <dbReference type="EMBL" id="CAJ1935334.1"/>
    </source>
</evidence>
<feature type="region of interest" description="Disordered" evidence="1">
    <location>
        <begin position="1"/>
        <end position="73"/>
    </location>
</feature>
<feature type="compositionally biased region" description="Low complexity" evidence="1">
    <location>
        <begin position="216"/>
        <end position="227"/>
    </location>
</feature>
<dbReference type="PROSITE" id="PS50112">
    <property type="entry name" value="PAS"/>
    <property type="match status" value="1"/>
</dbReference>
<dbReference type="InterPro" id="IPR000014">
    <property type="entry name" value="PAS"/>
</dbReference>